<dbReference type="InterPro" id="IPR052949">
    <property type="entry name" value="PA_immunity-related"/>
</dbReference>
<dbReference type="Pfam" id="PF00805">
    <property type="entry name" value="Pentapeptide"/>
    <property type="match status" value="1"/>
</dbReference>
<protein>
    <submittedName>
        <fullName evidence="2">Pentapeptide repeat-containing protein</fullName>
    </submittedName>
    <submittedName>
        <fullName evidence="1">Secreted effector protein PipB</fullName>
    </submittedName>
</protein>
<dbReference type="PANTHER" id="PTHR42999:SF1">
    <property type="entry name" value="PENTAPEPTIDE REPEAT-CONTAINING PROTEIN"/>
    <property type="match status" value="1"/>
</dbReference>
<organism evidence="1 5">
    <name type="scientific">Parabacteroides distasonis</name>
    <dbReference type="NCBI Taxonomy" id="823"/>
    <lineage>
        <taxon>Bacteria</taxon>
        <taxon>Pseudomonadati</taxon>
        <taxon>Bacteroidota</taxon>
        <taxon>Bacteroidia</taxon>
        <taxon>Bacteroidales</taxon>
        <taxon>Tannerellaceae</taxon>
        <taxon>Parabacteroides</taxon>
    </lineage>
</organism>
<accession>A0A173VJX8</accession>
<evidence type="ECO:0000313" key="4">
    <source>
        <dbReference type="EMBL" id="WET62483.1"/>
    </source>
</evidence>
<reference evidence="3 6" key="3">
    <citation type="submission" date="2019-07" db="EMBL/GenBank/DDBJ databases">
        <title>Genome sequencing of Parabacteroides distasonis iSURF_7.</title>
        <authorList>
            <person name="Degefu H.N."/>
            <person name="Ruoff K.L."/>
            <person name="Price C.E."/>
            <person name="Valls R.A."/>
            <person name="O'Toole G.A."/>
        </authorList>
    </citation>
    <scope>NUCLEOTIDE SEQUENCE [LARGE SCALE GENOMIC DNA]</scope>
    <source>
        <strain evidence="3 6">CFPLTA003_1B</strain>
    </source>
</reference>
<reference evidence="4" key="4">
    <citation type="submission" date="2023-03" db="EMBL/GenBank/DDBJ databases">
        <title>Parabacteroides distasonis, a bacteria resistant against UC.</title>
        <authorList>
            <person name="Dai W."/>
        </authorList>
    </citation>
    <scope>NUCLEOTIDE SEQUENCE</scope>
    <source>
        <strain evidence="4">F1-28</strain>
    </source>
</reference>
<gene>
    <name evidence="1" type="ORF">ERS852429_03151</name>
    <name evidence="3" type="ORF">FSA05_04690</name>
    <name evidence="2" type="ORF">GKD68_05650</name>
    <name evidence="4" type="ORF">P2T59_12270</name>
</gene>
<evidence type="ECO:0000313" key="5">
    <source>
        <dbReference type="Proteomes" id="UP000095591"/>
    </source>
</evidence>
<evidence type="ECO:0000313" key="1">
    <source>
        <dbReference type="EMBL" id="CUN27622.1"/>
    </source>
</evidence>
<dbReference type="Proteomes" id="UP001221009">
    <property type="component" value="Chromosome"/>
</dbReference>
<proteinExistence type="predicted"/>
<dbReference type="RefSeq" id="WP_008780073.1">
    <property type="nucleotide sequence ID" value="NZ_CP042285.1"/>
</dbReference>
<dbReference type="Proteomes" id="UP000315827">
    <property type="component" value="Unassembled WGS sequence"/>
</dbReference>
<dbReference type="AlphaFoldDB" id="A0A173VJX8"/>
<evidence type="ECO:0000313" key="2">
    <source>
        <dbReference type="EMBL" id="MRZ54236.1"/>
    </source>
</evidence>
<sequence>MLKITAPRLVKNLREDVDWMDCISRQEDDFTECSFNGLCVEDVSKQNLSVNSCLFTNCGFIACNYRKSQFSDVVFKNCDLSNINLSGCGFYRVEFIGCKLTGTNFSESIFNHTTIRDCKGDYVIFSMSKLRNVSFNQCFLRGGGLDNCQFTNVEFEHCNLVEAELHRTSLKGIDLTSSEIAGIRIGSIPGGELKGATVTSLQALDIARMLGITIKD</sequence>
<dbReference type="EMBL" id="VOHW01000002">
    <property type="protein sequence ID" value="TWV63435.1"/>
    <property type="molecule type" value="Genomic_DNA"/>
</dbReference>
<dbReference type="Gene3D" id="2.160.20.80">
    <property type="entry name" value="E3 ubiquitin-protein ligase SopA"/>
    <property type="match status" value="1"/>
</dbReference>
<evidence type="ECO:0000313" key="6">
    <source>
        <dbReference type="Proteomes" id="UP000315827"/>
    </source>
</evidence>
<dbReference type="Pfam" id="PF13599">
    <property type="entry name" value="Pentapeptide_4"/>
    <property type="match status" value="1"/>
</dbReference>
<dbReference type="OMA" id="ADFFDCK"/>
<dbReference type="GeneID" id="93522030"/>
<dbReference type="InterPro" id="IPR001646">
    <property type="entry name" value="5peptide_repeat"/>
</dbReference>
<dbReference type="EMBL" id="WKNE01000003">
    <property type="protein sequence ID" value="MRZ54236.1"/>
    <property type="molecule type" value="Genomic_DNA"/>
</dbReference>
<reference evidence="2 7" key="2">
    <citation type="journal article" date="2019" name="Nat. Med.">
        <title>A library of human gut bacterial isolates paired with longitudinal multiomics data enables mechanistic microbiome research.</title>
        <authorList>
            <person name="Poyet M."/>
            <person name="Groussin M."/>
            <person name="Gibbons S.M."/>
            <person name="Avila-Pacheco J."/>
            <person name="Jiang X."/>
            <person name="Kearney S.M."/>
            <person name="Perrotta A.R."/>
            <person name="Berdy B."/>
            <person name="Zhao S."/>
            <person name="Lieberman T.D."/>
            <person name="Swanson P.K."/>
            <person name="Smith M."/>
            <person name="Roesemann S."/>
            <person name="Alexander J.E."/>
            <person name="Rich S.A."/>
            <person name="Livny J."/>
            <person name="Vlamakis H."/>
            <person name="Clish C."/>
            <person name="Bullock K."/>
            <person name="Deik A."/>
            <person name="Scott J."/>
            <person name="Pierce K.A."/>
            <person name="Xavier R.J."/>
            <person name="Alm E.J."/>
        </authorList>
    </citation>
    <scope>NUCLEOTIDE SEQUENCE [LARGE SCALE GENOMIC DNA]</scope>
    <source>
        <strain evidence="2 7">BIOML-A2</strain>
    </source>
</reference>
<evidence type="ECO:0000313" key="3">
    <source>
        <dbReference type="EMBL" id="TWV63435.1"/>
    </source>
</evidence>
<dbReference type="Proteomes" id="UP000432516">
    <property type="component" value="Unassembled WGS sequence"/>
</dbReference>
<evidence type="ECO:0000313" key="7">
    <source>
        <dbReference type="Proteomes" id="UP000432516"/>
    </source>
</evidence>
<dbReference type="EMBL" id="CP120353">
    <property type="protein sequence ID" value="WET62483.1"/>
    <property type="molecule type" value="Genomic_DNA"/>
</dbReference>
<name>A0A173VJX8_PARDI</name>
<dbReference type="Proteomes" id="UP000095591">
    <property type="component" value="Unassembled WGS sequence"/>
</dbReference>
<dbReference type="EMBL" id="CYXP01000008">
    <property type="protein sequence ID" value="CUN27622.1"/>
    <property type="molecule type" value="Genomic_DNA"/>
</dbReference>
<dbReference type="PANTHER" id="PTHR42999">
    <property type="entry name" value="ANTIBIOTIC RESISTANCE PROTEIN MCBG"/>
    <property type="match status" value="1"/>
</dbReference>
<reference evidence="1 5" key="1">
    <citation type="submission" date="2015-09" db="EMBL/GenBank/DDBJ databases">
        <authorList>
            <consortium name="Pathogen Informatics"/>
        </authorList>
    </citation>
    <scope>NUCLEOTIDE SEQUENCE [LARGE SCALE GENOMIC DNA]</scope>
    <source>
        <strain evidence="1 5">2789STDY5608872</strain>
    </source>
</reference>
<dbReference type="SUPFAM" id="SSF141571">
    <property type="entry name" value="Pentapeptide repeat-like"/>
    <property type="match status" value="1"/>
</dbReference>